<dbReference type="AlphaFoldDB" id="M2AXB4"/>
<proteinExistence type="predicted"/>
<protein>
    <submittedName>
        <fullName evidence="1">Uncharacterized protein</fullName>
    </submittedName>
</protein>
<evidence type="ECO:0000313" key="2">
    <source>
        <dbReference type="Proteomes" id="UP000011529"/>
    </source>
</evidence>
<dbReference type="Proteomes" id="UP000011529">
    <property type="component" value="Unassembled WGS sequence"/>
</dbReference>
<evidence type="ECO:0000313" key="1">
    <source>
        <dbReference type="EMBL" id="EMB14208.1"/>
    </source>
</evidence>
<comment type="caution">
    <text evidence="1">The sequence shown here is derived from an EMBL/GenBank/DDBJ whole genome shotgun (WGS) entry which is preliminary data.</text>
</comment>
<organism evidence="1 2">
    <name type="scientific">Rhodopirellula europaea 6C</name>
    <dbReference type="NCBI Taxonomy" id="1263867"/>
    <lineage>
        <taxon>Bacteria</taxon>
        <taxon>Pseudomonadati</taxon>
        <taxon>Planctomycetota</taxon>
        <taxon>Planctomycetia</taxon>
        <taxon>Pirellulales</taxon>
        <taxon>Pirellulaceae</taxon>
        <taxon>Rhodopirellula</taxon>
    </lineage>
</organism>
<sequence>MLCGNPFSTTAKNFRVFASKRKIEINEAVPGSACLQFEQTEMNFNLARSMRRQRPFSEHFYAASRSCKSFDESLVSTILCGIHLPIKRGFQKAANHSLLRTPRVSARCCD</sequence>
<dbReference type="EMBL" id="ANMO01000224">
    <property type="protein sequence ID" value="EMB14208.1"/>
    <property type="molecule type" value="Genomic_DNA"/>
</dbReference>
<accession>M2AXB4</accession>
<gene>
    <name evidence="1" type="ORF">RE6C_05054</name>
</gene>
<reference evidence="1" key="2">
    <citation type="journal article" date="2013" name="Mar. Genomics">
        <title>Expression of sulfatases in Rhodopirellula baltica and the diversity of sulfatases in the genus Rhodopirellula.</title>
        <authorList>
            <person name="Wegner C.E."/>
            <person name="Richter-Heitmann T."/>
            <person name="Klindworth A."/>
            <person name="Klockow C."/>
            <person name="Richter M."/>
            <person name="Achstetter T."/>
            <person name="Glockner F.O."/>
            <person name="Harder J."/>
        </authorList>
    </citation>
    <scope>NUCLEOTIDE SEQUENCE [LARGE SCALE GENOMIC DNA]</scope>
    <source>
        <strain evidence="1">6C</strain>
    </source>
</reference>
<name>M2AXB4_9BACT</name>
<keyword evidence="2" id="KW-1185">Reference proteome</keyword>
<reference evidence="1" key="1">
    <citation type="submission" date="2012-11" db="EMBL/GenBank/DDBJ databases">
        <title>Permanent draft genomes of Rhodopirellula europaea strain SH398 and 6C.</title>
        <authorList>
            <person name="Richter M."/>
            <person name="Richter-Heitmann T."/>
            <person name="Frank C."/>
            <person name="Harder J."/>
            <person name="Glockner F.O."/>
        </authorList>
    </citation>
    <scope>NUCLEOTIDE SEQUENCE</scope>
    <source>
        <strain evidence="1">6C</strain>
    </source>
</reference>